<protein>
    <submittedName>
        <fullName evidence="3">Prolyl oligopeptidase-like protein</fullName>
    </submittedName>
</protein>
<feature type="region of interest" description="Disordered" evidence="1">
    <location>
        <begin position="58"/>
        <end position="87"/>
    </location>
</feature>
<dbReference type="AlphaFoldDB" id="A0A1R3JSV6"/>
<organism evidence="3 4">
    <name type="scientific">Corchorus olitorius</name>
    <dbReference type="NCBI Taxonomy" id="93759"/>
    <lineage>
        <taxon>Eukaryota</taxon>
        <taxon>Viridiplantae</taxon>
        <taxon>Streptophyta</taxon>
        <taxon>Embryophyta</taxon>
        <taxon>Tracheophyta</taxon>
        <taxon>Spermatophyta</taxon>
        <taxon>Magnoliopsida</taxon>
        <taxon>eudicotyledons</taxon>
        <taxon>Gunneridae</taxon>
        <taxon>Pentapetalae</taxon>
        <taxon>rosids</taxon>
        <taxon>malvids</taxon>
        <taxon>Malvales</taxon>
        <taxon>Malvaceae</taxon>
        <taxon>Grewioideae</taxon>
        <taxon>Apeibeae</taxon>
        <taxon>Corchorus</taxon>
    </lineage>
</organism>
<feature type="compositionally biased region" description="Polar residues" evidence="1">
    <location>
        <begin position="62"/>
        <end position="87"/>
    </location>
</feature>
<evidence type="ECO:0000313" key="3">
    <source>
        <dbReference type="EMBL" id="OMO97777.1"/>
    </source>
</evidence>
<reference evidence="4" key="1">
    <citation type="submission" date="2013-09" db="EMBL/GenBank/DDBJ databases">
        <title>Corchorus olitorius genome sequencing.</title>
        <authorList>
            <person name="Alam M."/>
            <person name="Haque M.S."/>
            <person name="Islam M.S."/>
            <person name="Emdad E.M."/>
            <person name="Islam M.M."/>
            <person name="Ahmed B."/>
            <person name="Halim A."/>
            <person name="Hossen Q.M.M."/>
            <person name="Hossain M.Z."/>
            <person name="Ahmed R."/>
            <person name="Khan M.M."/>
            <person name="Islam R."/>
            <person name="Rashid M.M."/>
            <person name="Khan S.A."/>
            <person name="Rahman M.S."/>
            <person name="Alam M."/>
            <person name="Yahiya A.S."/>
            <person name="Khan M.S."/>
            <person name="Azam M.S."/>
            <person name="Haque T."/>
            <person name="Lashkar M.Z.H."/>
            <person name="Akhand A.I."/>
            <person name="Morshed G."/>
            <person name="Roy S."/>
            <person name="Uddin K.S."/>
            <person name="Rabeya T."/>
            <person name="Hossain A.S."/>
            <person name="Chowdhury A."/>
            <person name="Snigdha A.R."/>
            <person name="Mortoza M.S."/>
            <person name="Matin S.A."/>
            <person name="Hoque S.M.E."/>
            <person name="Islam M.K."/>
            <person name="Roy D.K."/>
            <person name="Haider R."/>
            <person name="Moosa M.M."/>
            <person name="Elias S.M."/>
            <person name="Hasan A.M."/>
            <person name="Jahan S."/>
            <person name="Shafiuddin M."/>
            <person name="Mahmood N."/>
            <person name="Shommy N.S."/>
        </authorList>
    </citation>
    <scope>NUCLEOTIDE SEQUENCE [LARGE SCALE GENOMIC DNA]</scope>
    <source>
        <strain evidence="4">cv. O-4</strain>
    </source>
</reference>
<name>A0A1R3JSV6_9ROSI</name>
<sequence length="87" mass="9271">MVSSKSKFFIFALFMALTFSSLEVSLAASSLDLPLQLTDVGDQVNSVLTAMDDEVDPLRSLLPTNPNKVGQSVTTSPESNPTILPSP</sequence>
<dbReference type="EMBL" id="AWUE01015415">
    <property type="protein sequence ID" value="OMO97777.1"/>
    <property type="molecule type" value="Genomic_DNA"/>
</dbReference>
<accession>A0A1R3JSV6</accession>
<keyword evidence="2" id="KW-0732">Signal</keyword>
<evidence type="ECO:0000313" key="4">
    <source>
        <dbReference type="Proteomes" id="UP000187203"/>
    </source>
</evidence>
<feature type="chain" id="PRO_5012774344" evidence="2">
    <location>
        <begin position="28"/>
        <end position="87"/>
    </location>
</feature>
<evidence type="ECO:0000256" key="1">
    <source>
        <dbReference type="SAM" id="MobiDB-lite"/>
    </source>
</evidence>
<feature type="signal peptide" evidence="2">
    <location>
        <begin position="1"/>
        <end position="27"/>
    </location>
</feature>
<proteinExistence type="predicted"/>
<evidence type="ECO:0000256" key="2">
    <source>
        <dbReference type="SAM" id="SignalP"/>
    </source>
</evidence>
<gene>
    <name evidence="3" type="ORF">COLO4_14356</name>
</gene>
<dbReference type="Proteomes" id="UP000187203">
    <property type="component" value="Unassembled WGS sequence"/>
</dbReference>
<keyword evidence="4" id="KW-1185">Reference proteome</keyword>
<comment type="caution">
    <text evidence="3">The sequence shown here is derived from an EMBL/GenBank/DDBJ whole genome shotgun (WGS) entry which is preliminary data.</text>
</comment>